<dbReference type="EMBL" id="JAFREP010000004">
    <property type="protein sequence ID" value="MBO1318108.1"/>
    <property type="molecule type" value="Genomic_DNA"/>
</dbReference>
<evidence type="ECO:0000313" key="3">
    <source>
        <dbReference type="Proteomes" id="UP000664417"/>
    </source>
</evidence>
<keyword evidence="1" id="KW-0812">Transmembrane</keyword>
<feature type="transmembrane region" description="Helical" evidence="1">
    <location>
        <begin position="56"/>
        <end position="78"/>
    </location>
</feature>
<name>A0A8J7U1E9_9BACT</name>
<feature type="transmembrane region" description="Helical" evidence="1">
    <location>
        <begin position="138"/>
        <end position="157"/>
    </location>
</feature>
<organism evidence="2 3">
    <name type="scientific">Acanthopleuribacter pedis</name>
    <dbReference type="NCBI Taxonomy" id="442870"/>
    <lineage>
        <taxon>Bacteria</taxon>
        <taxon>Pseudomonadati</taxon>
        <taxon>Acidobacteriota</taxon>
        <taxon>Holophagae</taxon>
        <taxon>Acanthopleuribacterales</taxon>
        <taxon>Acanthopleuribacteraceae</taxon>
        <taxon>Acanthopleuribacter</taxon>
    </lineage>
</organism>
<keyword evidence="1" id="KW-0472">Membrane</keyword>
<dbReference type="AlphaFoldDB" id="A0A8J7U1E9"/>
<gene>
    <name evidence="2" type="ORF">J3U88_06555</name>
</gene>
<keyword evidence="1" id="KW-1133">Transmembrane helix</keyword>
<dbReference type="Proteomes" id="UP000664417">
    <property type="component" value="Unassembled WGS sequence"/>
</dbReference>
<comment type="caution">
    <text evidence="2">The sequence shown here is derived from an EMBL/GenBank/DDBJ whole genome shotgun (WGS) entry which is preliminary data.</text>
</comment>
<proteinExistence type="predicted"/>
<accession>A0A8J7U1E9</accession>
<feature type="transmembrane region" description="Helical" evidence="1">
    <location>
        <begin position="7"/>
        <end position="30"/>
    </location>
</feature>
<keyword evidence="3" id="KW-1185">Reference proteome</keyword>
<evidence type="ECO:0000313" key="2">
    <source>
        <dbReference type="EMBL" id="MBO1318108.1"/>
    </source>
</evidence>
<feature type="transmembrane region" description="Helical" evidence="1">
    <location>
        <begin position="112"/>
        <end position="132"/>
    </location>
</feature>
<protein>
    <submittedName>
        <fullName evidence="2">Uncharacterized protein</fullName>
    </submittedName>
</protein>
<sequence length="161" mass="18398">MEQRTNLNRFLTGVILTAAIWVAIFIPFTLKSFSEKPESPFLFLWSHTRMDFLPDYLSFPSFLELHIFTWVLAIGVVFTKILQRTAKKGAEIVEGAATVYWKPSHERKHKTYALVFLAEAFFVSGLIVFLLFPKLTFIQSMLAPVIFAVLVAGLYILSESM</sequence>
<reference evidence="2" key="1">
    <citation type="submission" date="2021-03" db="EMBL/GenBank/DDBJ databases">
        <authorList>
            <person name="Wang G."/>
        </authorList>
    </citation>
    <scope>NUCLEOTIDE SEQUENCE</scope>
    <source>
        <strain evidence="2">KCTC 12899</strain>
    </source>
</reference>
<evidence type="ECO:0000256" key="1">
    <source>
        <dbReference type="SAM" id="Phobius"/>
    </source>
</evidence>
<dbReference type="RefSeq" id="WP_207857704.1">
    <property type="nucleotide sequence ID" value="NZ_JAFREP010000004.1"/>
</dbReference>